<dbReference type="InterPro" id="IPR012674">
    <property type="entry name" value="Calycin"/>
</dbReference>
<dbReference type="PANTHER" id="PTHR40087:SF1">
    <property type="entry name" value="PHENOLIC ACID DECARBOXYLASE PADC"/>
    <property type="match status" value="1"/>
</dbReference>
<evidence type="ECO:0000313" key="1">
    <source>
        <dbReference type="EMBL" id="RSH88959.1"/>
    </source>
</evidence>
<dbReference type="SUPFAM" id="SSF50814">
    <property type="entry name" value="Lipocalins"/>
    <property type="match status" value="1"/>
</dbReference>
<accession>A0A427YCQ9</accession>
<sequence>MPVSAIINKHLEYTYDNGWTYEFWLKSPKRIVYSISGGPMAGRHNYQTCHIQEVRADEVFQISWLEETGTIVSLVLDIVQKRISTIIAFSKGHWENSHDAHGDKRNPKDFERWRELAKIGIQTDRYLIIEQATVDKIYEGRGNLEDIDENAPTV</sequence>
<dbReference type="Pfam" id="PF05870">
    <property type="entry name" value="PA_decarbox"/>
    <property type="match status" value="1"/>
</dbReference>
<gene>
    <name evidence="1" type="ORF">EHS25_002621</name>
</gene>
<comment type="caution">
    <text evidence="1">The sequence shown here is derived from an EMBL/GenBank/DDBJ whole genome shotgun (WGS) entry which is preliminary data.</text>
</comment>
<dbReference type="PANTHER" id="PTHR40087">
    <property type="entry name" value="PHENOLIC ACID DECARBOXYLASE PADC"/>
    <property type="match status" value="1"/>
</dbReference>
<proteinExistence type="predicted"/>
<evidence type="ECO:0000313" key="2">
    <source>
        <dbReference type="Proteomes" id="UP000279259"/>
    </source>
</evidence>
<dbReference type="Proteomes" id="UP000279259">
    <property type="component" value="Unassembled WGS sequence"/>
</dbReference>
<evidence type="ECO:0008006" key="3">
    <source>
        <dbReference type="Google" id="ProtNLM"/>
    </source>
</evidence>
<dbReference type="Gene3D" id="2.40.128.20">
    <property type="match status" value="1"/>
</dbReference>
<name>A0A427YCQ9_9TREE</name>
<organism evidence="1 2">
    <name type="scientific">Saitozyma podzolica</name>
    <dbReference type="NCBI Taxonomy" id="1890683"/>
    <lineage>
        <taxon>Eukaryota</taxon>
        <taxon>Fungi</taxon>
        <taxon>Dikarya</taxon>
        <taxon>Basidiomycota</taxon>
        <taxon>Agaricomycotina</taxon>
        <taxon>Tremellomycetes</taxon>
        <taxon>Tremellales</taxon>
        <taxon>Trimorphomycetaceae</taxon>
        <taxon>Saitozyma</taxon>
    </lineage>
</organism>
<dbReference type="OrthoDB" id="4415004at2759"/>
<dbReference type="GO" id="GO:0016831">
    <property type="term" value="F:carboxy-lyase activity"/>
    <property type="evidence" value="ECO:0007669"/>
    <property type="project" value="InterPro"/>
</dbReference>
<dbReference type="AlphaFoldDB" id="A0A427YCQ9"/>
<protein>
    <recommendedName>
        <fullName evidence="3">Phenolic acid decarboxylase</fullName>
    </recommendedName>
</protein>
<keyword evidence="2" id="KW-1185">Reference proteome</keyword>
<dbReference type="EMBL" id="RSCD01000015">
    <property type="protein sequence ID" value="RSH88959.1"/>
    <property type="molecule type" value="Genomic_DNA"/>
</dbReference>
<reference evidence="1 2" key="1">
    <citation type="submission" date="2018-11" db="EMBL/GenBank/DDBJ databases">
        <title>Genome sequence of Saitozyma podzolica DSM 27192.</title>
        <authorList>
            <person name="Aliyu H."/>
            <person name="Gorte O."/>
            <person name="Ochsenreither K."/>
        </authorList>
    </citation>
    <scope>NUCLEOTIDE SEQUENCE [LARGE SCALE GENOMIC DNA]</scope>
    <source>
        <strain evidence="1 2">DSM 27192</strain>
    </source>
</reference>
<dbReference type="InterPro" id="IPR008729">
    <property type="entry name" value="PA_de_COase"/>
</dbReference>